<comment type="caution">
    <text evidence="2">The sequence shown here is derived from an EMBL/GenBank/DDBJ whole genome shotgun (WGS) entry which is preliminary data.</text>
</comment>
<evidence type="ECO:0000313" key="3">
    <source>
        <dbReference type="Proteomes" id="UP000005496"/>
    </source>
</evidence>
<gene>
    <name evidence="2" type="ORF">Dthio_PD1670</name>
</gene>
<sequence>MSIRHLAQEIYRLEKEISRLEKVQAAASGQDMQDLSFEISRLKKQRDELKARLESRKEKPRF</sequence>
<keyword evidence="3" id="KW-1185">Reference proteome</keyword>
<feature type="coiled-coil region" evidence="1">
    <location>
        <begin position="3"/>
        <end position="59"/>
    </location>
</feature>
<proteinExistence type="predicted"/>
<dbReference type="RefSeq" id="WP_008869647.1">
    <property type="nucleotide sequence ID" value="NZ_ACJN02000002.1"/>
</dbReference>
<evidence type="ECO:0000313" key="2">
    <source>
        <dbReference type="EMBL" id="EFI34319.1"/>
    </source>
</evidence>
<dbReference type="AlphaFoldDB" id="D6SNJ3"/>
<protein>
    <submittedName>
        <fullName evidence="2">Coiled-coil domain containing 21-like protein</fullName>
    </submittedName>
</protein>
<evidence type="ECO:0000256" key="1">
    <source>
        <dbReference type="SAM" id="Coils"/>
    </source>
</evidence>
<reference evidence="2" key="1">
    <citation type="submission" date="2010-05" db="EMBL/GenBank/DDBJ databases">
        <title>The draft genome of Desulfonatronospira thiodismutans ASO3-1.</title>
        <authorList>
            <consortium name="US DOE Joint Genome Institute (JGI-PGF)"/>
            <person name="Lucas S."/>
            <person name="Copeland A."/>
            <person name="Lapidus A."/>
            <person name="Cheng J.-F."/>
            <person name="Bruce D."/>
            <person name="Goodwin L."/>
            <person name="Pitluck S."/>
            <person name="Chertkov O."/>
            <person name="Brettin T."/>
            <person name="Detter J.C."/>
            <person name="Han C."/>
            <person name="Land M.L."/>
            <person name="Hauser L."/>
            <person name="Kyrpides N."/>
            <person name="Mikhailova N."/>
            <person name="Muyzer G."/>
            <person name="Woyke T."/>
        </authorList>
    </citation>
    <scope>NUCLEOTIDE SEQUENCE [LARGE SCALE GENOMIC DNA]</scope>
    <source>
        <strain evidence="2">ASO3-1</strain>
    </source>
</reference>
<dbReference type="EMBL" id="ACJN02000002">
    <property type="protein sequence ID" value="EFI34319.1"/>
    <property type="molecule type" value="Genomic_DNA"/>
</dbReference>
<dbReference type="Proteomes" id="UP000005496">
    <property type="component" value="Unassembled WGS sequence"/>
</dbReference>
<accession>D6SNJ3</accession>
<keyword evidence="1" id="KW-0175">Coiled coil</keyword>
<organism evidence="2 3">
    <name type="scientific">Desulfonatronospira thiodismutans ASO3-1</name>
    <dbReference type="NCBI Taxonomy" id="555779"/>
    <lineage>
        <taxon>Bacteria</taxon>
        <taxon>Pseudomonadati</taxon>
        <taxon>Thermodesulfobacteriota</taxon>
        <taxon>Desulfovibrionia</taxon>
        <taxon>Desulfovibrionales</taxon>
        <taxon>Desulfonatronovibrionaceae</taxon>
        <taxon>Desulfonatronospira</taxon>
    </lineage>
</organism>
<name>D6SNJ3_9BACT</name>